<evidence type="ECO:0000259" key="9">
    <source>
        <dbReference type="Pfam" id="PF12704"/>
    </source>
</evidence>
<feature type="domain" description="ABC3 transporter permease C-terminal" evidence="8">
    <location>
        <begin position="277"/>
        <end position="395"/>
    </location>
</feature>
<dbReference type="GO" id="GO:0044874">
    <property type="term" value="P:lipoprotein localization to outer membrane"/>
    <property type="evidence" value="ECO:0007669"/>
    <property type="project" value="TreeGrafter"/>
</dbReference>
<feature type="transmembrane region" description="Helical" evidence="7">
    <location>
        <begin position="368"/>
        <end position="390"/>
    </location>
</feature>
<feature type="domain" description="MacB-like periplasmic core" evidence="9">
    <location>
        <begin position="25"/>
        <end position="245"/>
    </location>
</feature>
<keyword evidence="6 7" id="KW-0472">Membrane</keyword>
<comment type="subcellular location">
    <subcellularLocation>
        <location evidence="1">Cell membrane</location>
        <topology evidence="1">Multi-pass membrane protein</topology>
    </subcellularLocation>
</comment>
<comment type="caution">
    <text evidence="10">The sequence shown here is derived from an EMBL/GenBank/DDBJ whole genome shotgun (WGS) entry which is preliminary data.</text>
</comment>
<dbReference type="InterPro" id="IPR003838">
    <property type="entry name" value="ABC3_permease_C"/>
</dbReference>
<keyword evidence="11" id="KW-1185">Reference proteome</keyword>
<name>A0A3M0GDR1_9FLAO</name>
<evidence type="ECO:0000256" key="4">
    <source>
        <dbReference type="ARBA" id="ARBA00022692"/>
    </source>
</evidence>
<organism evidence="10 11">
    <name type="scientific">Dokdonia sinensis</name>
    <dbReference type="NCBI Taxonomy" id="2479847"/>
    <lineage>
        <taxon>Bacteria</taxon>
        <taxon>Pseudomonadati</taxon>
        <taxon>Bacteroidota</taxon>
        <taxon>Flavobacteriia</taxon>
        <taxon>Flavobacteriales</taxon>
        <taxon>Flavobacteriaceae</taxon>
        <taxon>Dokdonia</taxon>
    </lineage>
</organism>
<dbReference type="OrthoDB" id="1522724at2"/>
<proteinExistence type="inferred from homology"/>
<feature type="transmembrane region" description="Helical" evidence="7">
    <location>
        <begin position="21"/>
        <end position="49"/>
    </location>
</feature>
<evidence type="ECO:0000256" key="6">
    <source>
        <dbReference type="ARBA" id="ARBA00023136"/>
    </source>
</evidence>
<evidence type="ECO:0000259" key="8">
    <source>
        <dbReference type="Pfam" id="PF02687"/>
    </source>
</evidence>
<evidence type="ECO:0000256" key="5">
    <source>
        <dbReference type="ARBA" id="ARBA00022989"/>
    </source>
</evidence>
<dbReference type="Pfam" id="PF12704">
    <property type="entry name" value="MacB_PCD"/>
    <property type="match status" value="1"/>
</dbReference>
<evidence type="ECO:0000256" key="3">
    <source>
        <dbReference type="ARBA" id="ARBA00022475"/>
    </source>
</evidence>
<gene>
    <name evidence="10" type="ORF">EAX61_05070</name>
</gene>
<evidence type="ECO:0000313" key="10">
    <source>
        <dbReference type="EMBL" id="RMB62944.1"/>
    </source>
</evidence>
<keyword evidence="4 7" id="KW-0812">Transmembrane</keyword>
<dbReference type="GO" id="GO:0098797">
    <property type="term" value="C:plasma membrane protein complex"/>
    <property type="evidence" value="ECO:0007669"/>
    <property type="project" value="TreeGrafter"/>
</dbReference>
<protein>
    <submittedName>
        <fullName evidence="10">ABC transporter permease</fullName>
    </submittedName>
</protein>
<keyword evidence="5 7" id="KW-1133">Transmembrane helix</keyword>
<dbReference type="PANTHER" id="PTHR30489">
    <property type="entry name" value="LIPOPROTEIN-RELEASING SYSTEM TRANSMEMBRANE PROTEIN LOLE"/>
    <property type="match status" value="1"/>
</dbReference>
<dbReference type="Pfam" id="PF02687">
    <property type="entry name" value="FtsX"/>
    <property type="match status" value="1"/>
</dbReference>
<evidence type="ECO:0000313" key="11">
    <source>
        <dbReference type="Proteomes" id="UP000281985"/>
    </source>
</evidence>
<reference evidence="10 11" key="1">
    <citation type="submission" date="2018-10" db="EMBL/GenBank/DDBJ databases">
        <title>Dokdonia luteus sp. nov., isolated from sea water.</title>
        <authorList>
            <person name="Zhou L.Y."/>
            <person name="Du Z.J."/>
        </authorList>
    </citation>
    <scope>NUCLEOTIDE SEQUENCE [LARGE SCALE GENOMIC DNA]</scope>
    <source>
        <strain evidence="10 11">SH27</strain>
    </source>
</reference>
<keyword evidence="3" id="KW-1003">Cell membrane</keyword>
<dbReference type="AlphaFoldDB" id="A0A3M0GDR1"/>
<feature type="transmembrane region" description="Helical" evidence="7">
    <location>
        <begin position="273"/>
        <end position="299"/>
    </location>
</feature>
<sequence>MRFPLYIAKRYLFSKSSTSAVNIITAISVFLIVIVTAVLVVVVSGFAGIKEFNLSITSVIDPDLKVVPAQGKTFTITSDDEKDLSNTEGVAQFSKVIEERAYLEFRGKRHLAIMKGVDEHYLDVNPIDTTIAYGLWPEVGEPEFAIGAGVARNLSIGIGDYRNLMSIMVPKPGAGQITDPTQAFKKSSAVASGIIDAGEISTDHIFGNIDFVGQLLGYDVDTVTSIDLKLAPDADENEVRDKIGKLLGTDKVIIKNRIELNDALHKMLNTENLMLYFVSTLILIIALFSFVGSMIMIIIDKKRNIKTLSDLGASLKEIRKTFFLQGALIIILGGFIGIILGLLVAFLQEQFALKMITPTLPWPMIVEPLNILIVYVLILVLGIIAARLAASKINKRMIENIE</sequence>
<feature type="transmembrane region" description="Helical" evidence="7">
    <location>
        <begin position="322"/>
        <end position="348"/>
    </location>
</feature>
<evidence type="ECO:0000256" key="7">
    <source>
        <dbReference type="SAM" id="Phobius"/>
    </source>
</evidence>
<dbReference type="EMBL" id="REFV01000003">
    <property type="protein sequence ID" value="RMB62944.1"/>
    <property type="molecule type" value="Genomic_DNA"/>
</dbReference>
<evidence type="ECO:0000256" key="1">
    <source>
        <dbReference type="ARBA" id="ARBA00004651"/>
    </source>
</evidence>
<dbReference type="Proteomes" id="UP000281985">
    <property type="component" value="Unassembled WGS sequence"/>
</dbReference>
<accession>A0A3M0GDR1</accession>
<dbReference type="InterPro" id="IPR025857">
    <property type="entry name" value="MacB_PCD"/>
</dbReference>
<dbReference type="PANTHER" id="PTHR30489:SF0">
    <property type="entry name" value="LIPOPROTEIN-RELEASING SYSTEM TRANSMEMBRANE PROTEIN LOLE"/>
    <property type="match status" value="1"/>
</dbReference>
<evidence type="ECO:0000256" key="2">
    <source>
        <dbReference type="ARBA" id="ARBA00005236"/>
    </source>
</evidence>
<dbReference type="RefSeq" id="WP_121916578.1">
    <property type="nucleotide sequence ID" value="NZ_REFV01000003.1"/>
</dbReference>
<comment type="similarity">
    <text evidence="2">Belongs to the ABC-4 integral membrane protein family. LolC/E subfamily.</text>
</comment>
<dbReference type="InterPro" id="IPR051447">
    <property type="entry name" value="Lipoprotein-release_system"/>
</dbReference>